<dbReference type="InterPro" id="IPR045569">
    <property type="entry name" value="Metalloprtase-TldD/E_C"/>
</dbReference>
<proteinExistence type="predicted"/>
<organism evidence="2 3">
    <name type="scientific">candidate division CSSED10-310 bacterium</name>
    <dbReference type="NCBI Taxonomy" id="2855610"/>
    <lineage>
        <taxon>Bacteria</taxon>
        <taxon>Bacteria division CSSED10-310</taxon>
    </lineage>
</organism>
<dbReference type="PANTHER" id="PTHR43421">
    <property type="entry name" value="METALLOPROTEASE PMBA"/>
    <property type="match status" value="1"/>
</dbReference>
<evidence type="ECO:0000313" key="3">
    <source>
        <dbReference type="Proteomes" id="UP001594351"/>
    </source>
</evidence>
<dbReference type="Gene3D" id="3.30.2290.10">
    <property type="entry name" value="PmbA/TldD superfamily"/>
    <property type="match status" value="1"/>
</dbReference>
<dbReference type="InterPro" id="IPR047657">
    <property type="entry name" value="PmbA"/>
</dbReference>
<evidence type="ECO:0000313" key="2">
    <source>
        <dbReference type="EMBL" id="MFC1853439.1"/>
    </source>
</evidence>
<keyword evidence="3" id="KW-1185">Reference proteome</keyword>
<accession>A0ABV6Z4U8</accession>
<name>A0ABV6Z4U8_UNCC1</name>
<dbReference type="EMBL" id="JBHPBY010000502">
    <property type="protein sequence ID" value="MFC1853439.1"/>
    <property type="molecule type" value="Genomic_DNA"/>
</dbReference>
<dbReference type="PANTHER" id="PTHR43421:SF1">
    <property type="entry name" value="METALLOPROTEASE PMBA"/>
    <property type="match status" value="1"/>
</dbReference>
<reference evidence="2 3" key="1">
    <citation type="submission" date="2024-09" db="EMBL/GenBank/DDBJ databases">
        <title>Laminarin stimulates single cell rates of sulfate reduction while oxygen inhibits transcriptomic activity in coastal marine sediment.</title>
        <authorList>
            <person name="Lindsay M."/>
            <person name="Orcutt B."/>
            <person name="Emerson D."/>
            <person name="Stepanauskas R."/>
            <person name="D'Angelo T."/>
        </authorList>
    </citation>
    <scope>NUCLEOTIDE SEQUENCE [LARGE SCALE GENOMIC DNA]</scope>
    <source>
        <strain evidence="2">SAG AM-311-K15</strain>
    </source>
</reference>
<gene>
    <name evidence="2" type="ORF">ACFL27_24850</name>
</gene>
<feature type="domain" description="Metalloprotease TldD/E C-terminal" evidence="1">
    <location>
        <begin position="212"/>
        <end position="439"/>
    </location>
</feature>
<comment type="caution">
    <text evidence="2">The sequence shown here is derived from an EMBL/GenBank/DDBJ whole genome shotgun (WGS) entry which is preliminary data.</text>
</comment>
<dbReference type="Proteomes" id="UP001594351">
    <property type="component" value="Unassembled WGS sequence"/>
</dbReference>
<dbReference type="InterPro" id="IPR035068">
    <property type="entry name" value="TldD/PmbA_N"/>
</dbReference>
<sequence length="440" mass="49280">MKLEDQIAKVPFPCELFQLQVESLDVIFQNEKLKSIDLREYNSQACRVIKDNCLGFTTGSGQTPFEVLYTSASEGAEFGQEAHFNFITGPGEKEESTALDPQIEALTEDELIERGATFLKRLQKEKPAYNNHAGLGRQRETIRIISNQGIDRTFTRNSFSMGFGLTKTTEGDIIEFGQGFNHIPSTQETEEALQKTINNLALCEKVVTIEGGKYPVLIHPVAFTFLWEPLYEAINAKAVYEKISPLKDKIGQKIFSDKITLVDDPTWVAGDNYTQFDDEGVPATRKTIVDQGVLTSFLTNLDYAARLNIEPTGNGFRKNWLTNKREADKTPAILPTNRIIQPGTTDWKDLMASIKVGVLLWFTADCWLGNLINGDFSGTIDLGYKIVDGEPVGRIKDSRVSGNIYSLFNEQVAGVSSYRDFSYHGFDQFPYILCQDVPIS</sequence>
<dbReference type="Pfam" id="PF19289">
    <property type="entry name" value="PmbA_TldD_3rd"/>
    <property type="match status" value="1"/>
</dbReference>
<dbReference type="SUPFAM" id="SSF111283">
    <property type="entry name" value="Putative modulator of DNA gyrase, PmbA/TldD"/>
    <property type="match status" value="1"/>
</dbReference>
<protein>
    <submittedName>
        <fullName evidence="2">TldD/PmbA family protein</fullName>
    </submittedName>
</protein>
<evidence type="ECO:0000259" key="1">
    <source>
        <dbReference type="Pfam" id="PF19289"/>
    </source>
</evidence>
<dbReference type="InterPro" id="IPR036059">
    <property type="entry name" value="TldD/PmbA_sf"/>
</dbReference>